<organism evidence="2 3">
    <name type="scientific">Streptococcus zhangguiae</name>
    <dbReference type="NCBI Taxonomy" id="2664091"/>
    <lineage>
        <taxon>Bacteria</taxon>
        <taxon>Bacillati</taxon>
        <taxon>Bacillota</taxon>
        <taxon>Bacilli</taxon>
        <taxon>Lactobacillales</taxon>
        <taxon>Streptococcaceae</taxon>
        <taxon>Streptococcus</taxon>
    </lineage>
</organism>
<dbReference type="PROSITE" id="PS51154">
    <property type="entry name" value="MACRO"/>
    <property type="match status" value="1"/>
</dbReference>
<feature type="domain" description="Macro" evidence="1">
    <location>
        <begin position="67"/>
        <end position="259"/>
    </location>
</feature>
<evidence type="ECO:0000313" key="3">
    <source>
        <dbReference type="Proteomes" id="UP000435423"/>
    </source>
</evidence>
<dbReference type="SUPFAM" id="SSF52949">
    <property type="entry name" value="Macro domain-like"/>
    <property type="match status" value="1"/>
</dbReference>
<dbReference type="InterPro" id="IPR002589">
    <property type="entry name" value="Macro_dom"/>
</dbReference>
<dbReference type="PANTHER" id="PTHR11106:SF27">
    <property type="entry name" value="MACRO DOMAIN-CONTAINING PROTEIN"/>
    <property type="match status" value="1"/>
</dbReference>
<name>A0A6I4RIB6_9STRE</name>
<sequence>MRKERECQLIKQMIGFLDGEEGNSEDRDELLIIWRGLVNQRPAGLLSEEYLACEKEFLTAYHQKHQRSLADCEKTLHPNILLYYGDICHLQVDAIVNAANSELLGCFLPNHGCIDNAIHFYAGAELRNACAELMKKQGHKEPVGQVKVTKGYALPTQLIFHTVGPRIPEGKSPSPIRENLLRQCYLACLNRAREEGLATLAFCAISTGEFGYPKKEAAALAVQTVDDWLSETAYPLTVIFTLYTEEDAIYYEKELREEEKS</sequence>
<protein>
    <submittedName>
        <fullName evidence="2">Protein-ADP-ribose hydrolase</fullName>
    </submittedName>
</protein>
<dbReference type="AlphaFoldDB" id="A0A6I4RIB6"/>
<reference evidence="2 3" key="1">
    <citation type="submission" date="2019-10" db="EMBL/GenBank/DDBJ databases">
        <title>Streptococcis sp, isolated from the respiratory tract of Marmot.</title>
        <authorList>
            <person name="Zhang G."/>
        </authorList>
    </citation>
    <scope>NUCLEOTIDE SEQUENCE [LARGE SCALE GENOMIC DNA]</scope>
    <source>
        <strain evidence="3">zg-70</strain>
    </source>
</reference>
<dbReference type="GO" id="GO:0016787">
    <property type="term" value="F:hydrolase activity"/>
    <property type="evidence" value="ECO:0007669"/>
    <property type="project" value="UniProtKB-KW"/>
</dbReference>
<dbReference type="InterPro" id="IPR043472">
    <property type="entry name" value="Macro_dom-like"/>
</dbReference>
<dbReference type="EMBL" id="WUBJ01000004">
    <property type="protein sequence ID" value="MWV56241.1"/>
    <property type="molecule type" value="Genomic_DNA"/>
</dbReference>
<dbReference type="Gene3D" id="3.40.220.10">
    <property type="entry name" value="Leucine Aminopeptidase, subunit E, domain 1"/>
    <property type="match status" value="1"/>
</dbReference>
<dbReference type="Proteomes" id="UP000435423">
    <property type="component" value="Unassembled WGS sequence"/>
</dbReference>
<evidence type="ECO:0000259" key="1">
    <source>
        <dbReference type="PROSITE" id="PS51154"/>
    </source>
</evidence>
<dbReference type="CDD" id="cd02908">
    <property type="entry name" value="Macro_OAADPr_deacetylase"/>
    <property type="match status" value="1"/>
</dbReference>
<dbReference type="SMART" id="SM00506">
    <property type="entry name" value="A1pp"/>
    <property type="match status" value="1"/>
</dbReference>
<dbReference type="Pfam" id="PF01661">
    <property type="entry name" value="Macro"/>
    <property type="match status" value="1"/>
</dbReference>
<accession>A0A6I4RIB6</accession>
<proteinExistence type="predicted"/>
<gene>
    <name evidence="2" type="ORF">GGH11_04480</name>
</gene>
<keyword evidence="2" id="KW-0378">Hydrolase</keyword>
<dbReference type="PANTHER" id="PTHR11106">
    <property type="entry name" value="GANGLIOSIDE INDUCED DIFFERENTIATION ASSOCIATED PROTEIN 2-RELATED"/>
    <property type="match status" value="1"/>
</dbReference>
<comment type="caution">
    <text evidence="2">The sequence shown here is derived from an EMBL/GenBank/DDBJ whole genome shotgun (WGS) entry which is preliminary data.</text>
</comment>
<dbReference type="RefSeq" id="WP_160463223.1">
    <property type="nucleotide sequence ID" value="NZ_JABFQT010000004.1"/>
</dbReference>
<evidence type="ECO:0000313" key="2">
    <source>
        <dbReference type="EMBL" id="MWV56241.1"/>
    </source>
</evidence>
<dbReference type="NCBIfam" id="NF003163">
    <property type="entry name" value="PRK04143.1"/>
    <property type="match status" value="1"/>
</dbReference>